<dbReference type="WBParaSite" id="JU765_v2.g11055.t1">
    <property type="protein sequence ID" value="JU765_v2.g11055.t1"/>
    <property type="gene ID" value="JU765_v2.g11055"/>
</dbReference>
<reference evidence="2" key="1">
    <citation type="submission" date="2022-11" db="UniProtKB">
        <authorList>
            <consortium name="WormBaseParasite"/>
        </authorList>
    </citation>
    <scope>IDENTIFICATION</scope>
</reference>
<protein>
    <submittedName>
        <fullName evidence="2">C6 domain-containing protein</fullName>
    </submittedName>
</protein>
<proteinExistence type="predicted"/>
<organism evidence="1 2">
    <name type="scientific">Panagrolaimus sp. JU765</name>
    <dbReference type="NCBI Taxonomy" id="591449"/>
    <lineage>
        <taxon>Eukaryota</taxon>
        <taxon>Metazoa</taxon>
        <taxon>Ecdysozoa</taxon>
        <taxon>Nematoda</taxon>
        <taxon>Chromadorea</taxon>
        <taxon>Rhabditida</taxon>
        <taxon>Tylenchina</taxon>
        <taxon>Panagrolaimomorpha</taxon>
        <taxon>Panagrolaimoidea</taxon>
        <taxon>Panagrolaimidae</taxon>
        <taxon>Panagrolaimus</taxon>
    </lineage>
</organism>
<dbReference type="Proteomes" id="UP000887576">
    <property type="component" value="Unplaced"/>
</dbReference>
<name>A0AC34PXU8_9BILA</name>
<sequence>MNSACMATSVASSPTSSASSASTVTTTTTAATVTTTTTTAVAATTTTTAATTDTTTTTVAATTTTTTVLLACATCTAGQVQLIPGDLTQGTETPTSPGPVTGADGCLTMVVTCPATNTGPIVMQFNMGSEGTLFDAVGAAIDATLSCVNGVWLFTMFGSTNPITSIDCIAA</sequence>
<evidence type="ECO:0000313" key="1">
    <source>
        <dbReference type="Proteomes" id="UP000887576"/>
    </source>
</evidence>
<evidence type="ECO:0000313" key="2">
    <source>
        <dbReference type="WBParaSite" id="JU765_v2.g11055.t1"/>
    </source>
</evidence>
<accession>A0AC34PXU8</accession>